<proteinExistence type="predicted"/>
<evidence type="ECO:0000256" key="1">
    <source>
        <dbReference type="SAM" id="Phobius"/>
    </source>
</evidence>
<comment type="caution">
    <text evidence="2">The sequence shown here is derived from an EMBL/GenBank/DDBJ whole genome shotgun (WGS) entry which is preliminary data.</text>
</comment>
<keyword evidence="1" id="KW-0812">Transmembrane</keyword>
<dbReference type="InterPro" id="IPR005325">
    <property type="entry name" value="DUF308_memb"/>
</dbReference>
<sequence>MTDEHTPRPIDKTAPDSPASAAAYAAGQEAAHNKWLLLIIGIVTLIGGLIAIAMPLLASFTATLVAGWVLVASGLVGIIAAIRRRHGWHMLSAALGAALSVLIGVLILLQPMLGLLTLTALIIAFFAASGAVRVYYGIRLLRDGTGGGWMIAGGALSLILAVMLISGLPFSAAWVPGVLLGIDLTIWGVILIAIGSTSARLAAARGTSADAS</sequence>
<keyword evidence="3" id="KW-1185">Reference proteome</keyword>
<organism evidence="2 3">
    <name type="scientific">Pelagivirga sediminicola</name>
    <dbReference type="NCBI Taxonomy" id="2170575"/>
    <lineage>
        <taxon>Bacteria</taxon>
        <taxon>Pseudomonadati</taxon>
        <taxon>Pseudomonadota</taxon>
        <taxon>Alphaproteobacteria</taxon>
        <taxon>Rhodobacterales</taxon>
        <taxon>Paracoccaceae</taxon>
        <taxon>Pelagivirga</taxon>
    </lineage>
</organism>
<gene>
    <name evidence="2" type="ORF">DC366_10330</name>
</gene>
<dbReference type="Proteomes" id="UP000244446">
    <property type="component" value="Unassembled WGS sequence"/>
</dbReference>
<evidence type="ECO:0008006" key="4">
    <source>
        <dbReference type="Google" id="ProtNLM"/>
    </source>
</evidence>
<reference evidence="2 3" key="1">
    <citation type="submission" date="2018-04" db="EMBL/GenBank/DDBJ databases">
        <title>Pelagivirga bohaiensis gen. nov., sp. nov., a bacterium isolated from the Bohai Sea.</title>
        <authorList>
            <person name="Ji X."/>
        </authorList>
    </citation>
    <scope>NUCLEOTIDE SEQUENCE [LARGE SCALE GENOMIC DNA]</scope>
    <source>
        <strain evidence="2 3">BH-SD19</strain>
    </source>
</reference>
<feature type="transmembrane region" description="Helical" evidence="1">
    <location>
        <begin position="115"/>
        <end position="136"/>
    </location>
</feature>
<feature type="transmembrane region" description="Helical" evidence="1">
    <location>
        <begin position="174"/>
        <end position="195"/>
    </location>
</feature>
<dbReference type="EMBL" id="QCYH01000005">
    <property type="protein sequence ID" value="PVA10219.1"/>
    <property type="molecule type" value="Genomic_DNA"/>
</dbReference>
<feature type="transmembrane region" description="Helical" evidence="1">
    <location>
        <begin position="35"/>
        <end position="58"/>
    </location>
</feature>
<dbReference type="PANTHER" id="PTHR34989">
    <property type="entry name" value="PROTEIN HDED"/>
    <property type="match status" value="1"/>
</dbReference>
<keyword evidence="1" id="KW-0472">Membrane</keyword>
<dbReference type="InterPro" id="IPR052712">
    <property type="entry name" value="Acid_resist_chaperone_HdeD"/>
</dbReference>
<dbReference type="PANTHER" id="PTHR34989:SF1">
    <property type="entry name" value="PROTEIN HDED"/>
    <property type="match status" value="1"/>
</dbReference>
<evidence type="ECO:0000313" key="2">
    <source>
        <dbReference type="EMBL" id="PVA10219.1"/>
    </source>
</evidence>
<dbReference type="GO" id="GO:0005886">
    <property type="term" value="C:plasma membrane"/>
    <property type="evidence" value="ECO:0007669"/>
    <property type="project" value="TreeGrafter"/>
</dbReference>
<feature type="transmembrane region" description="Helical" evidence="1">
    <location>
        <begin position="64"/>
        <end position="82"/>
    </location>
</feature>
<name>A0A2T7G735_9RHOB</name>
<dbReference type="AlphaFoldDB" id="A0A2T7G735"/>
<protein>
    <recommendedName>
        <fullName evidence="4">HdeD family acid-resistance protein</fullName>
    </recommendedName>
</protein>
<dbReference type="RefSeq" id="WP_108692302.1">
    <property type="nucleotide sequence ID" value="NZ_QCYH01000005.1"/>
</dbReference>
<feature type="transmembrane region" description="Helical" evidence="1">
    <location>
        <begin position="148"/>
        <end position="168"/>
    </location>
</feature>
<evidence type="ECO:0000313" key="3">
    <source>
        <dbReference type="Proteomes" id="UP000244446"/>
    </source>
</evidence>
<accession>A0A2T7G735</accession>
<dbReference type="OrthoDB" id="9815400at2"/>
<feature type="transmembrane region" description="Helical" evidence="1">
    <location>
        <begin position="89"/>
        <end position="109"/>
    </location>
</feature>
<dbReference type="Pfam" id="PF03729">
    <property type="entry name" value="DUF308"/>
    <property type="match status" value="1"/>
</dbReference>
<keyword evidence="1" id="KW-1133">Transmembrane helix</keyword>